<dbReference type="EMBL" id="WUMV01000006">
    <property type="protein sequence ID" value="MXN65956.1"/>
    <property type="molecule type" value="Genomic_DNA"/>
</dbReference>
<proteinExistence type="predicted"/>
<dbReference type="Proteomes" id="UP000433101">
    <property type="component" value="Unassembled WGS sequence"/>
</dbReference>
<comment type="caution">
    <text evidence="2">The sequence shown here is derived from an EMBL/GenBank/DDBJ whole genome shotgun (WGS) entry which is preliminary data.</text>
</comment>
<dbReference type="AlphaFoldDB" id="A0A7X3S8K8"/>
<dbReference type="Gene3D" id="2.40.50.90">
    <property type="match status" value="1"/>
</dbReference>
<protein>
    <recommendedName>
        <fullName evidence="4">Endonuclease YncB, thermonuclease family</fullName>
    </recommendedName>
</protein>
<gene>
    <name evidence="2" type="ORF">GR183_13665</name>
</gene>
<sequence length="268" mass="29439">MNIKGWLMVLIVAMAGAAVLSVMPEPQGDFRERLAAAQPQPLIDTPPVYPDSIRNVTPDDVLPHPRVTGPLKRVAGVRPPPPEEVKRDDTLDFQRPLVLDARSMRVKKTTIRLAHLAGPTLAEKCPSRLGGDWPCGMRARTALRGLIRNYAIHCDEQLRLGENEILASCTKGPTDLSRWMLEQGWARPTQVAPKDLKNLSLAAQDDRRGLWQLDGSFSWSGPTLSTQVQEPDIPLDDIEILPAENLDASTATPSGADATGDILWSERP</sequence>
<reference evidence="2 3" key="1">
    <citation type="submission" date="2019-12" db="EMBL/GenBank/DDBJ databases">
        <authorList>
            <person name="Li M."/>
        </authorList>
    </citation>
    <scope>NUCLEOTIDE SEQUENCE [LARGE SCALE GENOMIC DNA]</scope>
    <source>
        <strain evidence="2 3">GBMRC 2046</strain>
    </source>
</reference>
<dbReference type="RefSeq" id="WP_160776192.1">
    <property type="nucleotide sequence ID" value="NZ_WUMV01000006.1"/>
</dbReference>
<evidence type="ECO:0000313" key="3">
    <source>
        <dbReference type="Proteomes" id="UP000433101"/>
    </source>
</evidence>
<accession>A0A7X3S8K8</accession>
<evidence type="ECO:0000313" key="2">
    <source>
        <dbReference type="EMBL" id="MXN65956.1"/>
    </source>
</evidence>
<evidence type="ECO:0008006" key="4">
    <source>
        <dbReference type="Google" id="ProtNLM"/>
    </source>
</evidence>
<name>A0A7X3S8K8_9HYPH</name>
<dbReference type="InterPro" id="IPR035437">
    <property type="entry name" value="SNase_OB-fold_sf"/>
</dbReference>
<feature type="region of interest" description="Disordered" evidence="1">
    <location>
        <begin position="245"/>
        <end position="268"/>
    </location>
</feature>
<evidence type="ECO:0000256" key="1">
    <source>
        <dbReference type="SAM" id="MobiDB-lite"/>
    </source>
</evidence>
<keyword evidence="3" id="KW-1185">Reference proteome</keyword>
<organism evidence="2 3">
    <name type="scientific">Stappia sediminis</name>
    <dbReference type="NCBI Taxonomy" id="2692190"/>
    <lineage>
        <taxon>Bacteria</taxon>
        <taxon>Pseudomonadati</taxon>
        <taxon>Pseudomonadota</taxon>
        <taxon>Alphaproteobacteria</taxon>
        <taxon>Hyphomicrobiales</taxon>
        <taxon>Stappiaceae</taxon>
        <taxon>Stappia</taxon>
    </lineage>
</organism>
<dbReference type="SUPFAM" id="SSF50199">
    <property type="entry name" value="Staphylococcal nuclease"/>
    <property type="match status" value="1"/>
</dbReference>